<feature type="region of interest" description="Disordered" evidence="1">
    <location>
        <begin position="43"/>
        <end position="77"/>
    </location>
</feature>
<dbReference type="Proteomes" id="UP000314294">
    <property type="component" value="Unassembled WGS sequence"/>
</dbReference>
<gene>
    <name evidence="2" type="ORF">EYF80_058102</name>
</gene>
<accession>A0A4Z2ET39</accession>
<keyword evidence="3" id="KW-1185">Reference proteome</keyword>
<evidence type="ECO:0000313" key="2">
    <source>
        <dbReference type="EMBL" id="TNN31741.1"/>
    </source>
</evidence>
<proteinExistence type="predicted"/>
<sequence length="115" mass="12393">MASFHTPSVHTASFYTPSVSTPSRGACLPYGACTRVLCSPPSLPPSPEEMPIHQINAYGSAGGPRDQPVRSGRTLHSSPSMQGCIWHHHFWATMEAGGGEAEAQKEQRRAAMMLM</sequence>
<comment type="caution">
    <text evidence="2">The sequence shown here is derived from an EMBL/GenBank/DDBJ whole genome shotgun (WGS) entry which is preliminary data.</text>
</comment>
<dbReference type="EMBL" id="SRLO01003196">
    <property type="protein sequence ID" value="TNN31741.1"/>
    <property type="molecule type" value="Genomic_DNA"/>
</dbReference>
<protein>
    <submittedName>
        <fullName evidence="2">Uncharacterized protein</fullName>
    </submittedName>
</protein>
<name>A0A4Z2ET39_9TELE</name>
<evidence type="ECO:0000256" key="1">
    <source>
        <dbReference type="SAM" id="MobiDB-lite"/>
    </source>
</evidence>
<evidence type="ECO:0000313" key="3">
    <source>
        <dbReference type="Proteomes" id="UP000314294"/>
    </source>
</evidence>
<reference evidence="2 3" key="1">
    <citation type="submission" date="2019-03" db="EMBL/GenBank/DDBJ databases">
        <title>First draft genome of Liparis tanakae, snailfish: a comprehensive survey of snailfish specific genes.</title>
        <authorList>
            <person name="Kim W."/>
            <person name="Song I."/>
            <person name="Jeong J.-H."/>
            <person name="Kim D."/>
            <person name="Kim S."/>
            <person name="Ryu S."/>
            <person name="Song J.Y."/>
            <person name="Lee S.K."/>
        </authorList>
    </citation>
    <scope>NUCLEOTIDE SEQUENCE [LARGE SCALE GENOMIC DNA]</scope>
    <source>
        <tissue evidence="2">Muscle</tissue>
    </source>
</reference>
<organism evidence="2 3">
    <name type="scientific">Liparis tanakae</name>
    <name type="common">Tanaka's snailfish</name>
    <dbReference type="NCBI Taxonomy" id="230148"/>
    <lineage>
        <taxon>Eukaryota</taxon>
        <taxon>Metazoa</taxon>
        <taxon>Chordata</taxon>
        <taxon>Craniata</taxon>
        <taxon>Vertebrata</taxon>
        <taxon>Euteleostomi</taxon>
        <taxon>Actinopterygii</taxon>
        <taxon>Neopterygii</taxon>
        <taxon>Teleostei</taxon>
        <taxon>Neoteleostei</taxon>
        <taxon>Acanthomorphata</taxon>
        <taxon>Eupercaria</taxon>
        <taxon>Perciformes</taxon>
        <taxon>Cottioidei</taxon>
        <taxon>Cottales</taxon>
        <taxon>Liparidae</taxon>
        <taxon>Liparis</taxon>
    </lineage>
</organism>
<dbReference type="AlphaFoldDB" id="A0A4Z2ET39"/>